<keyword evidence="3" id="KW-1185">Reference proteome</keyword>
<evidence type="ECO:0000313" key="2">
    <source>
        <dbReference type="Ensembl" id="ENSOKIP00005019105.1"/>
    </source>
</evidence>
<organism evidence="2 3">
    <name type="scientific">Oncorhynchus kisutch</name>
    <name type="common">Coho salmon</name>
    <name type="synonym">Salmo kisutch</name>
    <dbReference type="NCBI Taxonomy" id="8019"/>
    <lineage>
        <taxon>Eukaryota</taxon>
        <taxon>Metazoa</taxon>
        <taxon>Chordata</taxon>
        <taxon>Craniata</taxon>
        <taxon>Vertebrata</taxon>
        <taxon>Euteleostomi</taxon>
        <taxon>Actinopterygii</taxon>
        <taxon>Neopterygii</taxon>
        <taxon>Teleostei</taxon>
        <taxon>Protacanthopterygii</taxon>
        <taxon>Salmoniformes</taxon>
        <taxon>Salmonidae</taxon>
        <taxon>Salmoninae</taxon>
        <taxon>Oncorhynchus</taxon>
    </lineage>
</organism>
<sequence>MAAEILDRERGNLVKRLNEANIKRLVDILFSQNVINQFEKETIMETHGRADKARVLVDITYAKGERASELMITQLKVVDLMLYNDIFLKMDSMDCMDGSPGKEGYKLFQPTHSYSSPLGLQNSDNVPKIPRFLRNPG</sequence>
<protein>
    <submittedName>
        <fullName evidence="2">Cytohesin 1b</fullName>
    </submittedName>
</protein>
<evidence type="ECO:0000313" key="3">
    <source>
        <dbReference type="Proteomes" id="UP000694557"/>
    </source>
</evidence>
<reference evidence="2" key="1">
    <citation type="submission" date="2025-08" db="UniProtKB">
        <authorList>
            <consortium name="Ensembl"/>
        </authorList>
    </citation>
    <scope>IDENTIFICATION</scope>
</reference>
<evidence type="ECO:0000259" key="1">
    <source>
        <dbReference type="PROSITE" id="PS50209"/>
    </source>
</evidence>
<proteinExistence type="predicted"/>
<dbReference type="Ensembl" id="ENSOKIT00005020358.1">
    <property type="protein sequence ID" value="ENSOKIP00005019105.1"/>
    <property type="gene ID" value="ENSOKIG00005008312.1"/>
</dbReference>
<accession>A0A8C7F7N2</accession>
<dbReference type="Gene3D" id="1.10.533.10">
    <property type="entry name" value="Death Domain, Fas"/>
    <property type="match status" value="1"/>
</dbReference>
<dbReference type="Proteomes" id="UP000694557">
    <property type="component" value="Unassembled WGS sequence"/>
</dbReference>
<dbReference type="SUPFAM" id="SSF47986">
    <property type="entry name" value="DEATH domain"/>
    <property type="match status" value="1"/>
</dbReference>
<dbReference type="InterPro" id="IPR011029">
    <property type="entry name" value="DEATH-like_dom_sf"/>
</dbReference>
<gene>
    <name evidence="2" type="primary">CYTH1</name>
    <name evidence="2" type="synonym">LOC109889436</name>
</gene>
<dbReference type="InterPro" id="IPR001315">
    <property type="entry name" value="CARD"/>
</dbReference>
<dbReference type="GO" id="GO:0042981">
    <property type="term" value="P:regulation of apoptotic process"/>
    <property type="evidence" value="ECO:0007669"/>
    <property type="project" value="InterPro"/>
</dbReference>
<dbReference type="PROSITE" id="PS50209">
    <property type="entry name" value="CARD"/>
    <property type="match status" value="1"/>
</dbReference>
<dbReference type="AlphaFoldDB" id="A0A8C7F7N2"/>
<reference evidence="2" key="2">
    <citation type="submission" date="2025-09" db="UniProtKB">
        <authorList>
            <consortium name="Ensembl"/>
        </authorList>
    </citation>
    <scope>IDENTIFICATION</scope>
</reference>
<feature type="domain" description="CARD" evidence="1">
    <location>
        <begin position="1"/>
        <end position="90"/>
    </location>
</feature>
<dbReference type="GeneTree" id="ENSGT00940000157519"/>
<dbReference type="Pfam" id="PF00619">
    <property type="entry name" value="CARD"/>
    <property type="match status" value="1"/>
</dbReference>
<name>A0A8C7F7N2_ONCKI</name>